<dbReference type="RefSeq" id="WP_349215322.1">
    <property type="nucleotide sequence ID" value="NZ_JBBMFA010000073.1"/>
</dbReference>
<evidence type="ECO:0000313" key="3">
    <source>
        <dbReference type="Proteomes" id="UP001477672"/>
    </source>
</evidence>
<organism evidence="2 3">
    <name type="scientific">Ruthenibacterium intestinale</name>
    <dbReference type="NCBI Taxonomy" id="3133163"/>
    <lineage>
        <taxon>Bacteria</taxon>
        <taxon>Bacillati</taxon>
        <taxon>Bacillota</taxon>
        <taxon>Clostridia</taxon>
        <taxon>Eubacteriales</taxon>
        <taxon>Oscillospiraceae</taxon>
        <taxon>Ruthenibacterium</taxon>
    </lineage>
</organism>
<proteinExistence type="predicted"/>
<dbReference type="EMBL" id="JBBMFA010000073">
    <property type="protein sequence ID" value="MEQ2519891.1"/>
    <property type="molecule type" value="Genomic_DNA"/>
</dbReference>
<comment type="caution">
    <text evidence="2">The sequence shown here is derived from an EMBL/GenBank/DDBJ whole genome shotgun (WGS) entry which is preliminary data.</text>
</comment>
<reference evidence="2 3" key="1">
    <citation type="submission" date="2024-03" db="EMBL/GenBank/DDBJ databases">
        <title>Human intestinal bacterial collection.</title>
        <authorList>
            <person name="Pauvert C."/>
            <person name="Hitch T.C.A."/>
            <person name="Clavel T."/>
        </authorList>
    </citation>
    <scope>NUCLEOTIDE SEQUENCE [LARGE SCALE GENOMIC DNA]</scope>
    <source>
        <strain evidence="2 3">CLA-JM-H11</strain>
    </source>
</reference>
<evidence type="ECO:0008006" key="4">
    <source>
        <dbReference type="Google" id="ProtNLM"/>
    </source>
</evidence>
<accession>A0ABV1GDG2</accession>
<evidence type="ECO:0000313" key="2">
    <source>
        <dbReference type="EMBL" id="MEQ2519891.1"/>
    </source>
</evidence>
<gene>
    <name evidence="2" type="ORF">WMO24_05515</name>
</gene>
<evidence type="ECO:0000256" key="1">
    <source>
        <dbReference type="SAM" id="Phobius"/>
    </source>
</evidence>
<feature type="transmembrane region" description="Helical" evidence="1">
    <location>
        <begin position="61"/>
        <end position="79"/>
    </location>
</feature>
<protein>
    <recommendedName>
        <fullName evidence="4">Peptidase C39-like domain-containing protein</fullName>
    </recommendedName>
</protein>
<dbReference type="Proteomes" id="UP001477672">
    <property type="component" value="Unassembled WGS sequence"/>
</dbReference>
<keyword evidence="3" id="KW-1185">Reference proteome</keyword>
<keyword evidence="1" id="KW-0472">Membrane</keyword>
<keyword evidence="1" id="KW-0812">Transmembrane</keyword>
<name>A0ABV1GDG2_9FIRM</name>
<keyword evidence="1" id="KW-1133">Transmembrane helix</keyword>
<sequence>MDARAFSRDGYLTDQSRLRDVPYGRFSSARSGCGWVAAYNILHAAGWNPSADRVRRGLEKGLLLGGVLGTNLFFLLAWLRCQGLRPRLALSPLTAALRMRRCPAGFVYYFTGRGMHFAAFVPAGQGRFRFLNAVYGRPVVCTLDEFRRRYARLSCCFLFTVS</sequence>